<evidence type="ECO:0000313" key="1">
    <source>
        <dbReference type="EMBL" id="GFY65613.1"/>
    </source>
</evidence>
<dbReference type="EMBL" id="BMAV01015580">
    <property type="protein sequence ID" value="GFY65613.1"/>
    <property type="molecule type" value="Genomic_DNA"/>
</dbReference>
<gene>
    <name evidence="1" type="ORF">TNIN_224381</name>
</gene>
<keyword evidence="2" id="KW-1185">Reference proteome</keyword>
<evidence type="ECO:0000313" key="2">
    <source>
        <dbReference type="Proteomes" id="UP000886998"/>
    </source>
</evidence>
<dbReference type="AlphaFoldDB" id="A0A8X7CDV1"/>
<accession>A0A8X7CDV1</accession>
<protein>
    <submittedName>
        <fullName evidence="1">Uncharacterized protein</fullName>
    </submittedName>
</protein>
<proteinExistence type="predicted"/>
<name>A0A8X7CDV1_9ARAC</name>
<sequence length="76" mass="8767">MSTYSYHTIRRYINDNNLEGYTFMLQEEKKLRTVITGLPTDRDPAQIMAELKGHNIQVEECHNMITGNLGCPCNFS</sequence>
<reference evidence="1" key="1">
    <citation type="submission" date="2020-08" db="EMBL/GenBank/DDBJ databases">
        <title>Multicomponent nature underlies the extraordinary mechanical properties of spider dragline silk.</title>
        <authorList>
            <person name="Kono N."/>
            <person name="Nakamura H."/>
            <person name="Mori M."/>
            <person name="Yoshida Y."/>
            <person name="Ohtoshi R."/>
            <person name="Malay A.D."/>
            <person name="Moran D.A.P."/>
            <person name="Tomita M."/>
            <person name="Numata K."/>
            <person name="Arakawa K."/>
        </authorList>
    </citation>
    <scope>NUCLEOTIDE SEQUENCE</scope>
</reference>
<dbReference type="Proteomes" id="UP000886998">
    <property type="component" value="Unassembled WGS sequence"/>
</dbReference>
<comment type="caution">
    <text evidence="1">The sequence shown here is derived from an EMBL/GenBank/DDBJ whole genome shotgun (WGS) entry which is preliminary data.</text>
</comment>
<organism evidence="1 2">
    <name type="scientific">Trichonephila inaurata madagascariensis</name>
    <dbReference type="NCBI Taxonomy" id="2747483"/>
    <lineage>
        <taxon>Eukaryota</taxon>
        <taxon>Metazoa</taxon>
        <taxon>Ecdysozoa</taxon>
        <taxon>Arthropoda</taxon>
        <taxon>Chelicerata</taxon>
        <taxon>Arachnida</taxon>
        <taxon>Araneae</taxon>
        <taxon>Araneomorphae</taxon>
        <taxon>Entelegynae</taxon>
        <taxon>Araneoidea</taxon>
        <taxon>Nephilidae</taxon>
        <taxon>Trichonephila</taxon>
        <taxon>Trichonephila inaurata</taxon>
    </lineage>
</organism>
<dbReference type="OrthoDB" id="6775828at2759"/>